<reference evidence="2 3" key="1">
    <citation type="journal article" date="2011" name="Mol. Biol. Evol.">
        <title>Comparative genomic analysis of fruiting body formation in Myxococcales.</title>
        <authorList>
            <person name="Huntley S."/>
            <person name="Hamann N."/>
            <person name="Wegener-Feldbrugge S."/>
            <person name="Treuner-Lange A."/>
            <person name="Kube M."/>
            <person name="Reinhardt R."/>
            <person name="Klages S."/>
            <person name="Muller R."/>
            <person name="Ronning C.M."/>
            <person name="Nierman W.C."/>
            <person name="Sogaard-Andersen L."/>
        </authorList>
    </citation>
    <scope>NUCLEOTIDE SEQUENCE [LARGE SCALE GENOMIC DNA]</scope>
    <source>
        <strain evidence="2 3">DW4/3-1</strain>
    </source>
</reference>
<evidence type="ECO:0000256" key="1">
    <source>
        <dbReference type="SAM" id="MobiDB-lite"/>
    </source>
</evidence>
<dbReference type="KEGG" id="sur:STAUR_7739"/>
<protein>
    <submittedName>
        <fullName evidence="2">Uncharacterized protein</fullName>
    </submittedName>
</protein>
<dbReference type="HOGENOM" id="CLU_2384749_0_0_7"/>
<dbReference type="AlphaFoldDB" id="E3FKC5"/>
<dbReference type="EMBL" id="CP002271">
    <property type="protein sequence ID" value="ADO75494.1"/>
    <property type="molecule type" value="Genomic_DNA"/>
</dbReference>
<keyword evidence="3" id="KW-1185">Reference proteome</keyword>
<organism evidence="2 3">
    <name type="scientific">Stigmatella aurantiaca (strain DW4/3-1)</name>
    <dbReference type="NCBI Taxonomy" id="378806"/>
    <lineage>
        <taxon>Bacteria</taxon>
        <taxon>Pseudomonadati</taxon>
        <taxon>Myxococcota</taxon>
        <taxon>Myxococcia</taxon>
        <taxon>Myxococcales</taxon>
        <taxon>Cystobacterineae</taxon>
        <taxon>Archangiaceae</taxon>
        <taxon>Stigmatella</taxon>
    </lineage>
</organism>
<evidence type="ECO:0000313" key="2">
    <source>
        <dbReference type="EMBL" id="ADO75494.1"/>
    </source>
</evidence>
<feature type="region of interest" description="Disordered" evidence="1">
    <location>
        <begin position="1"/>
        <end position="30"/>
    </location>
</feature>
<gene>
    <name evidence="2" type="ordered locus">STAUR_7739</name>
</gene>
<sequence>MRRAGGEAVQSARGTRPPCPPSTQGKAGSWGFDNDCCWRQRLKLEQAHHQSIDTYKERVKQARAALRATPPSLGLRPLGPDDELLRTLLPDDEV</sequence>
<name>E3FKC5_STIAD</name>
<accession>E3FKC5</accession>
<evidence type="ECO:0000313" key="3">
    <source>
        <dbReference type="Proteomes" id="UP000001351"/>
    </source>
</evidence>
<proteinExistence type="predicted"/>
<feature type="region of interest" description="Disordered" evidence="1">
    <location>
        <begin position="68"/>
        <end position="94"/>
    </location>
</feature>
<dbReference type="Proteomes" id="UP000001351">
    <property type="component" value="Chromosome"/>
</dbReference>